<gene>
    <name evidence="1" type="ORF">APZ42_010668</name>
</gene>
<protein>
    <submittedName>
        <fullName evidence="1">Uncharacterized protein</fullName>
    </submittedName>
</protein>
<keyword evidence="2" id="KW-1185">Reference proteome</keyword>
<reference evidence="1 2" key="1">
    <citation type="submission" date="2016-03" db="EMBL/GenBank/DDBJ databases">
        <title>EvidentialGene: Evidence-directed Construction of Genes on Genomes.</title>
        <authorList>
            <person name="Gilbert D.G."/>
            <person name="Choi J.-H."/>
            <person name="Mockaitis K."/>
            <person name="Colbourne J."/>
            <person name="Pfrender M."/>
        </authorList>
    </citation>
    <scope>NUCLEOTIDE SEQUENCE [LARGE SCALE GENOMIC DNA]</scope>
    <source>
        <strain evidence="1 2">Xinb3</strain>
        <tissue evidence="1">Complete organism</tissue>
    </source>
</reference>
<evidence type="ECO:0000313" key="1">
    <source>
        <dbReference type="EMBL" id="KZR95556.1"/>
    </source>
</evidence>
<organism evidence="1 2">
    <name type="scientific">Daphnia magna</name>
    <dbReference type="NCBI Taxonomy" id="35525"/>
    <lineage>
        <taxon>Eukaryota</taxon>
        <taxon>Metazoa</taxon>
        <taxon>Ecdysozoa</taxon>
        <taxon>Arthropoda</taxon>
        <taxon>Crustacea</taxon>
        <taxon>Branchiopoda</taxon>
        <taxon>Diplostraca</taxon>
        <taxon>Cladocera</taxon>
        <taxon>Anomopoda</taxon>
        <taxon>Daphniidae</taxon>
        <taxon>Daphnia</taxon>
    </lineage>
</organism>
<sequence length="54" mass="5832">ISYFSGIGGSQSNVVGRILSRAMTNELASQYCYKGQNEEKRAFQNLALCSAVIG</sequence>
<feature type="non-terminal residue" evidence="1">
    <location>
        <position position="1"/>
    </location>
</feature>
<dbReference type="AlphaFoldDB" id="A0A164D9Y7"/>
<feature type="non-terminal residue" evidence="1">
    <location>
        <position position="54"/>
    </location>
</feature>
<dbReference type="Proteomes" id="UP000076858">
    <property type="component" value="Unassembled WGS sequence"/>
</dbReference>
<proteinExistence type="predicted"/>
<dbReference type="OrthoDB" id="6747351at2759"/>
<name>A0A164D9Y7_9CRUS</name>
<accession>A0A164D9Y7</accession>
<dbReference type="EMBL" id="LRGB01028350">
    <property type="protein sequence ID" value="KZR95556.1"/>
    <property type="molecule type" value="Genomic_DNA"/>
</dbReference>
<evidence type="ECO:0000313" key="2">
    <source>
        <dbReference type="Proteomes" id="UP000076858"/>
    </source>
</evidence>
<comment type="caution">
    <text evidence="1">The sequence shown here is derived from an EMBL/GenBank/DDBJ whole genome shotgun (WGS) entry which is preliminary data.</text>
</comment>